<dbReference type="Proteomes" id="UP001519863">
    <property type="component" value="Unassembled WGS sequence"/>
</dbReference>
<name>A0ABS7AYB8_9ACTN</name>
<gene>
    <name evidence="1" type="ORF">KZ829_08335</name>
</gene>
<organism evidence="1 2">
    <name type="scientific">Actinoplanes hulinensis</name>
    <dbReference type="NCBI Taxonomy" id="1144547"/>
    <lineage>
        <taxon>Bacteria</taxon>
        <taxon>Bacillati</taxon>
        <taxon>Actinomycetota</taxon>
        <taxon>Actinomycetes</taxon>
        <taxon>Micromonosporales</taxon>
        <taxon>Micromonosporaceae</taxon>
        <taxon>Actinoplanes</taxon>
    </lineage>
</organism>
<dbReference type="RefSeq" id="WP_220143252.1">
    <property type="nucleotide sequence ID" value="NZ_JAHXZI010000003.1"/>
</dbReference>
<evidence type="ECO:0000313" key="2">
    <source>
        <dbReference type="Proteomes" id="UP001519863"/>
    </source>
</evidence>
<sequence>MTRFIRVSFLRDDPLGQENRVAEIEDLPVDQVRDGAFDGGTQAVQCPVAASPTHSSPP</sequence>
<comment type="caution">
    <text evidence="1">The sequence shown here is derived from an EMBL/GenBank/DDBJ whole genome shotgun (WGS) entry which is preliminary data.</text>
</comment>
<dbReference type="EMBL" id="JAHXZI010000003">
    <property type="protein sequence ID" value="MBW6433750.1"/>
    <property type="molecule type" value="Genomic_DNA"/>
</dbReference>
<evidence type="ECO:0000313" key="1">
    <source>
        <dbReference type="EMBL" id="MBW6433750.1"/>
    </source>
</evidence>
<reference evidence="1 2" key="1">
    <citation type="journal article" date="2013" name="Antonie Van Leeuwenhoek">
        <title>Actinoplanes hulinensis sp. nov., a novel actinomycete isolated from soybean root (Glycine max (L.) Merr).</title>
        <authorList>
            <person name="Shen Y."/>
            <person name="Liu C."/>
            <person name="Wang X."/>
            <person name="Zhao J."/>
            <person name="Jia F."/>
            <person name="Zhang Y."/>
            <person name="Wang L."/>
            <person name="Yang D."/>
            <person name="Xiang W."/>
        </authorList>
    </citation>
    <scope>NUCLEOTIDE SEQUENCE [LARGE SCALE GENOMIC DNA]</scope>
    <source>
        <strain evidence="1 2">NEAU-M9</strain>
    </source>
</reference>
<accession>A0ABS7AYB8</accession>
<keyword evidence="2" id="KW-1185">Reference proteome</keyword>
<proteinExistence type="predicted"/>
<protein>
    <submittedName>
        <fullName evidence="1">Uncharacterized protein</fullName>
    </submittedName>
</protein>